<sequence>MGHSATTNDARDALSRAATSRNDFAPERRAQKPSKFNDTRGAADGLRGSAKFKSIITHRKTEHSFGNVNANATFPKP</sequence>
<reference evidence="2" key="1">
    <citation type="submission" date="2020-08" db="EMBL/GenBank/DDBJ databases">
        <title>Genome sequencing and assembly of the red palm weevil Rhynchophorus ferrugineus.</title>
        <authorList>
            <person name="Dias G.B."/>
            <person name="Bergman C.M."/>
            <person name="Manee M."/>
        </authorList>
    </citation>
    <scope>NUCLEOTIDE SEQUENCE</scope>
    <source>
        <strain evidence="2">AA-2017</strain>
        <tissue evidence="2">Whole larva</tissue>
    </source>
</reference>
<feature type="region of interest" description="Disordered" evidence="1">
    <location>
        <begin position="1"/>
        <end position="46"/>
    </location>
</feature>
<evidence type="ECO:0000313" key="3">
    <source>
        <dbReference type="Proteomes" id="UP000625711"/>
    </source>
</evidence>
<dbReference type="EMBL" id="JAACXV010014612">
    <property type="protein sequence ID" value="KAF7265470.1"/>
    <property type="molecule type" value="Genomic_DNA"/>
</dbReference>
<dbReference type="Proteomes" id="UP000625711">
    <property type="component" value="Unassembled WGS sequence"/>
</dbReference>
<comment type="caution">
    <text evidence="2">The sequence shown here is derived from an EMBL/GenBank/DDBJ whole genome shotgun (WGS) entry which is preliminary data.</text>
</comment>
<accession>A0A834M3J8</accession>
<protein>
    <submittedName>
        <fullName evidence="2">Uncharacterized protein</fullName>
    </submittedName>
</protein>
<dbReference type="AlphaFoldDB" id="A0A834M3J8"/>
<gene>
    <name evidence="2" type="ORF">GWI33_021125</name>
</gene>
<proteinExistence type="predicted"/>
<evidence type="ECO:0000256" key="1">
    <source>
        <dbReference type="SAM" id="MobiDB-lite"/>
    </source>
</evidence>
<organism evidence="2 3">
    <name type="scientific">Rhynchophorus ferrugineus</name>
    <name type="common">Red palm weevil</name>
    <name type="synonym">Curculio ferrugineus</name>
    <dbReference type="NCBI Taxonomy" id="354439"/>
    <lineage>
        <taxon>Eukaryota</taxon>
        <taxon>Metazoa</taxon>
        <taxon>Ecdysozoa</taxon>
        <taxon>Arthropoda</taxon>
        <taxon>Hexapoda</taxon>
        <taxon>Insecta</taxon>
        <taxon>Pterygota</taxon>
        <taxon>Neoptera</taxon>
        <taxon>Endopterygota</taxon>
        <taxon>Coleoptera</taxon>
        <taxon>Polyphaga</taxon>
        <taxon>Cucujiformia</taxon>
        <taxon>Curculionidae</taxon>
        <taxon>Dryophthorinae</taxon>
        <taxon>Rhynchophorus</taxon>
    </lineage>
</organism>
<keyword evidence="3" id="KW-1185">Reference proteome</keyword>
<feature type="compositionally biased region" description="Basic and acidic residues" evidence="1">
    <location>
        <begin position="24"/>
        <end position="38"/>
    </location>
</feature>
<name>A0A834M3J8_RHYFE</name>
<evidence type="ECO:0000313" key="2">
    <source>
        <dbReference type="EMBL" id="KAF7265470.1"/>
    </source>
</evidence>